<feature type="non-terminal residue" evidence="2">
    <location>
        <position position="51"/>
    </location>
</feature>
<gene>
    <name evidence="2" type="ORF">EVOR1521_LOCUS27552</name>
</gene>
<feature type="non-terminal residue" evidence="2">
    <location>
        <position position="1"/>
    </location>
</feature>
<feature type="compositionally biased region" description="Basic residues" evidence="1">
    <location>
        <begin position="18"/>
        <end position="30"/>
    </location>
</feature>
<name>A0AA36NIL4_9DINO</name>
<evidence type="ECO:0000313" key="2">
    <source>
        <dbReference type="EMBL" id="CAJ1405306.1"/>
    </source>
</evidence>
<evidence type="ECO:0000313" key="3">
    <source>
        <dbReference type="Proteomes" id="UP001178507"/>
    </source>
</evidence>
<dbReference type="EMBL" id="CAUJNA010003579">
    <property type="protein sequence ID" value="CAJ1405306.1"/>
    <property type="molecule type" value="Genomic_DNA"/>
</dbReference>
<sequence length="51" mass="5604">LVPNCRSWAWRSPNGVPRRPRSSCRLRRRSGSVTGARNGSVTGAAPSQERL</sequence>
<proteinExistence type="predicted"/>
<accession>A0AA36NIL4</accession>
<organism evidence="2 3">
    <name type="scientific">Effrenium voratum</name>
    <dbReference type="NCBI Taxonomy" id="2562239"/>
    <lineage>
        <taxon>Eukaryota</taxon>
        <taxon>Sar</taxon>
        <taxon>Alveolata</taxon>
        <taxon>Dinophyceae</taxon>
        <taxon>Suessiales</taxon>
        <taxon>Symbiodiniaceae</taxon>
        <taxon>Effrenium</taxon>
    </lineage>
</organism>
<protein>
    <submittedName>
        <fullName evidence="2">Uncharacterized protein</fullName>
    </submittedName>
</protein>
<keyword evidence="3" id="KW-1185">Reference proteome</keyword>
<reference evidence="2" key="1">
    <citation type="submission" date="2023-08" db="EMBL/GenBank/DDBJ databases">
        <authorList>
            <person name="Chen Y."/>
            <person name="Shah S."/>
            <person name="Dougan E. K."/>
            <person name="Thang M."/>
            <person name="Chan C."/>
        </authorList>
    </citation>
    <scope>NUCLEOTIDE SEQUENCE</scope>
</reference>
<evidence type="ECO:0000256" key="1">
    <source>
        <dbReference type="SAM" id="MobiDB-lite"/>
    </source>
</evidence>
<feature type="region of interest" description="Disordered" evidence="1">
    <location>
        <begin position="11"/>
        <end position="51"/>
    </location>
</feature>
<comment type="caution">
    <text evidence="2">The sequence shown here is derived from an EMBL/GenBank/DDBJ whole genome shotgun (WGS) entry which is preliminary data.</text>
</comment>
<dbReference type="AlphaFoldDB" id="A0AA36NIL4"/>
<dbReference type="Proteomes" id="UP001178507">
    <property type="component" value="Unassembled WGS sequence"/>
</dbReference>